<evidence type="ECO:0000259" key="8">
    <source>
        <dbReference type="Pfam" id="PF01171"/>
    </source>
</evidence>
<organism evidence="10 11">
    <name type="scientific">Zhihengliuella alba</name>
    <dbReference type="NCBI Taxonomy" id="547018"/>
    <lineage>
        <taxon>Bacteria</taxon>
        <taxon>Bacillati</taxon>
        <taxon>Actinomycetota</taxon>
        <taxon>Actinomycetes</taxon>
        <taxon>Micrococcales</taxon>
        <taxon>Micrococcaceae</taxon>
        <taxon>Zhihengliuella</taxon>
    </lineage>
</organism>
<dbReference type="EMBL" id="BAABCJ010000005">
    <property type="protein sequence ID" value="GAA3705717.1"/>
    <property type="molecule type" value="Genomic_DNA"/>
</dbReference>
<dbReference type="InterPro" id="IPR012094">
    <property type="entry name" value="tRNA_Ile_lys_synt"/>
</dbReference>
<evidence type="ECO:0000256" key="7">
    <source>
        <dbReference type="HAMAP-Rule" id="MF_01161"/>
    </source>
</evidence>
<dbReference type="Proteomes" id="UP001501536">
    <property type="component" value="Unassembled WGS sequence"/>
</dbReference>
<evidence type="ECO:0000256" key="5">
    <source>
        <dbReference type="ARBA" id="ARBA00022840"/>
    </source>
</evidence>
<keyword evidence="11" id="KW-1185">Reference proteome</keyword>
<dbReference type="Pfam" id="PF09179">
    <property type="entry name" value="TilS"/>
    <property type="match status" value="1"/>
</dbReference>
<name>A0ABP7DHC5_9MICC</name>
<comment type="catalytic activity">
    <reaction evidence="6 7">
        <text>cytidine(34) in tRNA(Ile2) + L-lysine + ATP = lysidine(34) in tRNA(Ile2) + AMP + diphosphate + H(+)</text>
        <dbReference type="Rhea" id="RHEA:43744"/>
        <dbReference type="Rhea" id="RHEA-COMP:10625"/>
        <dbReference type="Rhea" id="RHEA-COMP:10670"/>
        <dbReference type="ChEBI" id="CHEBI:15378"/>
        <dbReference type="ChEBI" id="CHEBI:30616"/>
        <dbReference type="ChEBI" id="CHEBI:32551"/>
        <dbReference type="ChEBI" id="CHEBI:33019"/>
        <dbReference type="ChEBI" id="CHEBI:82748"/>
        <dbReference type="ChEBI" id="CHEBI:83665"/>
        <dbReference type="ChEBI" id="CHEBI:456215"/>
        <dbReference type="EC" id="6.3.4.19"/>
    </reaction>
</comment>
<dbReference type="InterPro" id="IPR014729">
    <property type="entry name" value="Rossmann-like_a/b/a_fold"/>
</dbReference>
<evidence type="ECO:0000256" key="2">
    <source>
        <dbReference type="ARBA" id="ARBA00022598"/>
    </source>
</evidence>
<dbReference type="Gene3D" id="3.40.50.620">
    <property type="entry name" value="HUPs"/>
    <property type="match status" value="1"/>
</dbReference>
<keyword evidence="1 7" id="KW-0963">Cytoplasm</keyword>
<dbReference type="PANTHER" id="PTHR43033:SF1">
    <property type="entry name" value="TRNA(ILE)-LYSIDINE SYNTHASE-RELATED"/>
    <property type="match status" value="1"/>
</dbReference>
<dbReference type="InterPro" id="IPR015262">
    <property type="entry name" value="tRNA_Ile_lys_synt_subst-bd"/>
</dbReference>
<protein>
    <recommendedName>
        <fullName evidence="7">tRNA(Ile)-lysidine synthase</fullName>
        <ecNumber evidence="7">6.3.4.19</ecNumber>
    </recommendedName>
    <alternativeName>
        <fullName evidence="7">tRNA(Ile)-2-lysyl-cytidine synthase</fullName>
    </alternativeName>
    <alternativeName>
        <fullName evidence="7">tRNA(Ile)-lysidine synthetase</fullName>
    </alternativeName>
</protein>
<sequence length="409" mass="41853">MGGNLPPQLAAARAAVREAVAAWRLQPAAPEGSEYDGGAHRTAATPVTAPALPRVLVACSGGADSLALATTCAFLARKGRLTAGAAVVDHGLQPGSAEAAGRAADQLTALGLAPVEAIAVEVPSPGSEEQARAVRYAALEAAAQRWEAAEPGPPVAVLTGHTLSDQAEQVLLGLVRGSGTRSLAGIPARRGRFLRPFLGTAPQGAVPDGLVGRADGLWRGDTEAICAHEGLEFWQDPTNAERDALRNRVRLDVLPYLERELGGGVAANLARTAALAAADADHLDVQAEQALAGLRLPPTGGRQDEGAPAGDDVVLPLPGVRALDGALRPRVLRLAVRAAGGEAPTSERTAALEGLVAGRGSAGPVQLAGHVAAYRVRDGREHGCRGPLLVLRRTLPPPGTEAEPPWAAR</sequence>
<comment type="similarity">
    <text evidence="7">Belongs to the tRNA(Ile)-lysidine synthase family.</text>
</comment>
<evidence type="ECO:0000256" key="4">
    <source>
        <dbReference type="ARBA" id="ARBA00022741"/>
    </source>
</evidence>
<proteinExistence type="inferred from homology"/>
<dbReference type="InterPro" id="IPR012795">
    <property type="entry name" value="tRNA_Ile_lys_synt_N"/>
</dbReference>
<evidence type="ECO:0000259" key="9">
    <source>
        <dbReference type="Pfam" id="PF09179"/>
    </source>
</evidence>
<keyword evidence="3 7" id="KW-0819">tRNA processing</keyword>
<evidence type="ECO:0000256" key="1">
    <source>
        <dbReference type="ARBA" id="ARBA00022490"/>
    </source>
</evidence>
<dbReference type="SUPFAM" id="SSF82829">
    <property type="entry name" value="MesJ substrate recognition domain-like"/>
    <property type="match status" value="1"/>
</dbReference>
<dbReference type="HAMAP" id="MF_01161">
    <property type="entry name" value="tRNA_Ile_lys_synt"/>
    <property type="match status" value="1"/>
</dbReference>
<dbReference type="EC" id="6.3.4.19" evidence="7"/>
<evidence type="ECO:0000256" key="6">
    <source>
        <dbReference type="ARBA" id="ARBA00048539"/>
    </source>
</evidence>
<evidence type="ECO:0000256" key="3">
    <source>
        <dbReference type="ARBA" id="ARBA00022694"/>
    </source>
</evidence>
<dbReference type="RefSeq" id="WP_344883651.1">
    <property type="nucleotide sequence ID" value="NZ_BAABCJ010000005.1"/>
</dbReference>
<comment type="subcellular location">
    <subcellularLocation>
        <location evidence="7">Cytoplasm</location>
    </subcellularLocation>
</comment>
<feature type="domain" description="tRNA(Ile)-lysidine synthase substrate-binding" evidence="9">
    <location>
        <begin position="315"/>
        <end position="377"/>
    </location>
</feature>
<reference evidence="11" key="1">
    <citation type="journal article" date="2019" name="Int. J. Syst. Evol. Microbiol.">
        <title>The Global Catalogue of Microorganisms (GCM) 10K type strain sequencing project: providing services to taxonomists for standard genome sequencing and annotation.</title>
        <authorList>
            <consortium name="The Broad Institute Genomics Platform"/>
            <consortium name="The Broad Institute Genome Sequencing Center for Infectious Disease"/>
            <person name="Wu L."/>
            <person name="Ma J."/>
        </authorList>
    </citation>
    <scope>NUCLEOTIDE SEQUENCE [LARGE SCALE GENOMIC DNA]</scope>
    <source>
        <strain evidence="11">JCM 16961</strain>
    </source>
</reference>
<dbReference type="Pfam" id="PF01171">
    <property type="entry name" value="ATP_bind_3"/>
    <property type="match status" value="1"/>
</dbReference>
<comment type="function">
    <text evidence="7">Ligates lysine onto the cytidine present at position 34 of the AUA codon-specific tRNA(Ile) that contains the anticodon CAU, in an ATP-dependent manner. Cytidine is converted to lysidine, thus changing the amino acid specificity of the tRNA from methionine to isoleucine.</text>
</comment>
<evidence type="ECO:0000313" key="10">
    <source>
        <dbReference type="EMBL" id="GAA3705717.1"/>
    </source>
</evidence>
<feature type="domain" description="tRNA(Ile)-lysidine/2-thiocytidine synthase N-terminal" evidence="8">
    <location>
        <begin position="55"/>
        <end position="200"/>
    </location>
</feature>
<comment type="caution">
    <text evidence="10">The sequence shown here is derived from an EMBL/GenBank/DDBJ whole genome shotgun (WGS) entry which is preliminary data.</text>
</comment>
<accession>A0ABP7DHC5</accession>
<gene>
    <name evidence="7 10" type="primary">tilS</name>
    <name evidence="10" type="ORF">GCM10022377_19350</name>
</gene>
<keyword evidence="2 7" id="KW-0436">Ligase</keyword>
<feature type="binding site" evidence="7">
    <location>
        <begin position="60"/>
        <end position="65"/>
    </location>
    <ligand>
        <name>ATP</name>
        <dbReference type="ChEBI" id="CHEBI:30616"/>
    </ligand>
</feature>
<dbReference type="InterPro" id="IPR011063">
    <property type="entry name" value="TilS/TtcA_N"/>
</dbReference>
<keyword evidence="5 7" id="KW-0067">ATP-binding</keyword>
<dbReference type="SUPFAM" id="SSF52402">
    <property type="entry name" value="Adenine nucleotide alpha hydrolases-like"/>
    <property type="match status" value="1"/>
</dbReference>
<dbReference type="PANTHER" id="PTHR43033">
    <property type="entry name" value="TRNA(ILE)-LYSIDINE SYNTHASE-RELATED"/>
    <property type="match status" value="1"/>
</dbReference>
<dbReference type="CDD" id="cd01992">
    <property type="entry name" value="TilS_N"/>
    <property type="match status" value="1"/>
</dbReference>
<comment type="domain">
    <text evidence="7">The N-terminal region contains the highly conserved SGGXDS motif, predicted to be a P-loop motif involved in ATP binding.</text>
</comment>
<keyword evidence="4 7" id="KW-0547">Nucleotide-binding</keyword>
<evidence type="ECO:0000313" key="11">
    <source>
        <dbReference type="Proteomes" id="UP001501536"/>
    </source>
</evidence>